<sequence length="412" mass="48756">MFSENQKKVLGILLDQYENSKTYQGENKITQGFYALPERVFKDYHSDYVDMNLVCDFENQMRDLENSGLISVRRNKGVIEKLAANPEKWQDYYRILKRQDKRTLQRIQIELYKSYMGEEFLLDRFCQEQIDRLRENKKAVYDVQVAEFILKLCRYILGNQEDILERELSVAVLGDSKKWEKQFRSRVCSLLKKYGDYDTLLLGVSDGEDKEDKRETERILLAEHHVYSNPAYVYFKGNAEILFDNGQKMCVNRYMPIAFSTETLNQLKTIQILDQNVMTVENLTSFNRMQEEHTFLIFLSGYHNSVKQQLIRKTYDANPGLVWQHFGDIDPDGFYIIENLRRGTGIDFNPVYMDREVLKKYKDYTKPLTDNDIRKATALIHNEMYHDIMGYMLDTGGKLEQEIVSWMGWKVK</sequence>
<keyword evidence="3" id="KW-1185">Reference proteome</keyword>
<evidence type="ECO:0000313" key="2">
    <source>
        <dbReference type="EMBL" id="TCS77695.1"/>
    </source>
</evidence>
<reference evidence="2 3" key="1">
    <citation type="submission" date="2019-03" db="EMBL/GenBank/DDBJ databases">
        <title>Genomic Encyclopedia of Type Strains, Phase IV (KMG-IV): sequencing the most valuable type-strain genomes for metagenomic binning, comparative biology and taxonomic classification.</title>
        <authorList>
            <person name="Goeker M."/>
        </authorList>
    </citation>
    <scope>NUCLEOTIDE SEQUENCE [LARGE SCALE GENOMIC DNA]</scope>
    <source>
        <strain evidence="2 3">DSM 29489</strain>
    </source>
</reference>
<dbReference type="OrthoDB" id="186173at2"/>
<accession>A0A4R3K4R9</accession>
<gene>
    <name evidence="2" type="ORF">EDD59_11512</name>
</gene>
<evidence type="ECO:0000259" key="1">
    <source>
        <dbReference type="Pfam" id="PF09983"/>
    </source>
</evidence>
<dbReference type="InterPro" id="IPR024534">
    <property type="entry name" value="JetD_C"/>
</dbReference>
<organism evidence="2 3">
    <name type="scientific">Muricomes intestini</name>
    <dbReference type="NCBI Taxonomy" id="1796634"/>
    <lineage>
        <taxon>Bacteria</taxon>
        <taxon>Bacillati</taxon>
        <taxon>Bacillota</taxon>
        <taxon>Clostridia</taxon>
        <taxon>Lachnospirales</taxon>
        <taxon>Lachnospiraceae</taxon>
        <taxon>Muricomes</taxon>
    </lineage>
</organism>
<proteinExistence type="predicted"/>
<dbReference type="EMBL" id="SLZZ01000015">
    <property type="protein sequence ID" value="TCS77695.1"/>
    <property type="molecule type" value="Genomic_DNA"/>
</dbReference>
<evidence type="ECO:0000313" key="3">
    <source>
        <dbReference type="Proteomes" id="UP000295726"/>
    </source>
</evidence>
<comment type="caution">
    <text evidence="2">The sequence shown here is derived from an EMBL/GenBank/DDBJ whole genome shotgun (WGS) entry which is preliminary data.</text>
</comment>
<name>A0A4R3K4R9_9FIRM</name>
<protein>
    <submittedName>
        <fullName evidence="2">Uncharacterized protein DUF2220</fullName>
    </submittedName>
</protein>
<dbReference type="Gene3D" id="3.40.1360.10">
    <property type="match status" value="1"/>
</dbReference>
<feature type="domain" description="Wadjet protein JetD C-terminal" evidence="1">
    <location>
        <begin position="256"/>
        <end position="406"/>
    </location>
</feature>
<dbReference type="RefSeq" id="WP_132381851.1">
    <property type="nucleotide sequence ID" value="NZ_DAIPCY010000017.1"/>
</dbReference>
<dbReference type="Pfam" id="PF09983">
    <property type="entry name" value="JetD_C"/>
    <property type="match status" value="1"/>
</dbReference>
<dbReference type="AlphaFoldDB" id="A0A4R3K4R9"/>
<dbReference type="Proteomes" id="UP000295726">
    <property type="component" value="Unassembled WGS sequence"/>
</dbReference>